<evidence type="ECO:0000313" key="3">
    <source>
        <dbReference type="Proteomes" id="UP000050525"/>
    </source>
</evidence>
<dbReference type="EMBL" id="AKHW03006198">
    <property type="protein sequence ID" value="KYO23556.1"/>
    <property type="molecule type" value="Genomic_DNA"/>
</dbReference>
<evidence type="ECO:0000313" key="2">
    <source>
        <dbReference type="EMBL" id="KYO23556.1"/>
    </source>
</evidence>
<organism evidence="2 3">
    <name type="scientific">Alligator mississippiensis</name>
    <name type="common">American alligator</name>
    <dbReference type="NCBI Taxonomy" id="8496"/>
    <lineage>
        <taxon>Eukaryota</taxon>
        <taxon>Metazoa</taxon>
        <taxon>Chordata</taxon>
        <taxon>Craniata</taxon>
        <taxon>Vertebrata</taxon>
        <taxon>Euteleostomi</taxon>
        <taxon>Archelosauria</taxon>
        <taxon>Archosauria</taxon>
        <taxon>Crocodylia</taxon>
        <taxon>Alligatoridae</taxon>
        <taxon>Alligatorinae</taxon>
        <taxon>Alligator</taxon>
    </lineage>
</organism>
<keyword evidence="3" id="KW-1185">Reference proteome</keyword>
<feature type="region of interest" description="Disordered" evidence="1">
    <location>
        <begin position="1"/>
        <end position="20"/>
    </location>
</feature>
<dbReference type="AlphaFoldDB" id="A0A151MGA2"/>
<evidence type="ECO:0000256" key="1">
    <source>
        <dbReference type="SAM" id="MobiDB-lite"/>
    </source>
</evidence>
<sequence length="66" mass="7476">MDHNQQEKAQLDKEDPDGRDRHCWILMPMTGTLASQQLSQWIGLSVDYQTSSSVTGEYHVNLSLKG</sequence>
<name>A0A151MGA2_ALLMI</name>
<gene>
    <name evidence="2" type="ORF">Y1Q_0010118</name>
</gene>
<dbReference type="Proteomes" id="UP000050525">
    <property type="component" value="Unassembled WGS sequence"/>
</dbReference>
<reference evidence="2 3" key="1">
    <citation type="journal article" date="2012" name="Genome Biol.">
        <title>Sequencing three crocodilian genomes to illuminate the evolution of archosaurs and amniotes.</title>
        <authorList>
            <person name="St John J.A."/>
            <person name="Braun E.L."/>
            <person name="Isberg S.R."/>
            <person name="Miles L.G."/>
            <person name="Chong A.Y."/>
            <person name="Gongora J."/>
            <person name="Dalzell P."/>
            <person name="Moran C."/>
            <person name="Bed'hom B."/>
            <person name="Abzhanov A."/>
            <person name="Burgess S.C."/>
            <person name="Cooksey A.M."/>
            <person name="Castoe T.A."/>
            <person name="Crawford N.G."/>
            <person name="Densmore L.D."/>
            <person name="Drew J.C."/>
            <person name="Edwards S.V."/>
            <person name="Faircloth B.C."/>
            <person name="Fujita M.K."/>
            <person name="Greenwold M.J."/>
            <person name="Hoffmann F.G."/>
            <person name="Howard J.M."/>
            <person name="Iguchi T."/>
            <person name="Janes D.E."/>
            <person name="Khan S.Y."/>
            <person name="Kohno S."/>
            <person name="de Koning A.J."/>
            <person name="Lance S.L."/>
            <person name="McCarthy F.M."/>
            <person name="McCormack J.E."/>
            <person name="Merchant M.E."/>
            <person name="Peterson D.G."/>
            <person name="Pollock D.D."/>
            <person name="Pourmand N."/>
            <person name="Raney B.J."/>
            <person name="Roessler K.A."/>
            <person name="Sanford J.R."/>
            <person name="Sawyer R.H."/>
            <person name="Schmidt C.J."/>
            <person name="Triplett E.W."/>
            <person name="Tuberville T.D."/>
            <person name="Venegas-Anaya M."/>
            <person name="Howard J.T."/>
            <person name="Jarvis E.D."/>
            <person name="Guillette L.J.Jr."/>
            <person name="Glenn T.C."/>
            <person name="Green R.E."/>
            <person name="Ray D.A."/>
        </authorList>
    </citation>
    <scope>NUCLEOTIDE SEQUENCE [LARGE SCALE GENOMIC DNA]</scope>
    <source>
        <strain evidence="2">KSC_2009_1</strain>
    </source>
</reference>
<protein>
    <submittedName>
        <fullName evidence="2">Uncharacterized protein</fullName>
    </submittedName>
</protein>
<comment type="caution">
    <text evidence="2">The sequence shown here is derived from an EMBL/GenBank/DDBJ whole genome shotgun (WGS) entry which is preliminary data.</text>
</comment>
<accession>A0A151MGA2</accession>
<proteinExistence type="predicted"/>